<dbReference type="InterPro" id="IPR036259">
    <property type="entry name" value="MFS_trans_sf"/>
</dbReference>
<keyword evidence="1" id="KW-0812">Transmembrane</keyword>
<feature type="transmembrane region" description="Helical" evidence="1">
    <location>
        <begin position="219"/>
        <end position="236"/>
    </location>
</feature>
<reference evidence="2" key="2">
    <citation type="submission" date="2011-01" db="EMBL/GenBank/DDBJ databases">
        <title>The Non-contiguous Finished genome of Clostridium papyrosolvens.</title>
        <authorList>
            <person name="Lucas S."/>
            <person name="Copeland A."/>
            <person name="Lapidus A."/>
            <person name="Cheng J.-F."/>
            <person name="Goodwin L."/>
            <person name="Pitluck S."/>
            <person name="Misra M."/>
            <person name="Chertkov O."/>
            <person name="Detter J.C."/>
            <person name="Han C."/>
            <person name="Tapia R."/>
            <person name="Land M."/>
            <person name="Hauser L."/>
            <person name="Kyrpides N."/>
            <person name="Ivanova N."/>
            <person name="Pagani I."/>
            <person name="Mouttaki H."/>
            <person name="He Z."/>
            <person name="Zhou J."/>
            <person name="Hemme C.L."/>
            <person name="Woyke T."/>
        </authorList>
    </citation>
    <scope>NUCLEOTIDE SEQUENCE [LARGE SCALE GENOMIC DNA]</scope>
    <source>
        <strain evidence="2">DSM 2782</strain>
    </source>
</reference>
<dbReference type="Proteomes" id="UP000003860">
    <property type="component" value="Unassembled WGS sequence"/>
</dbReference>
<evidence type="ECO:0000313" key="2">
    <source>
        <dbReference type="EMBL" id="EGD46262.1"/>
    </source>
</evidence>
<evidence type="ECO:0000313" key="3">
    <source>
        <dbReference type="Proteomes" id="UP000003860"/>
    </source>
</evidence>
<keyword evidence="1" id="KW-0472">Membrane</keyword>
<feature type="transmembrane region" description="Helical" evidence="1">
    <location>
        <begin position="188"/>
        <end position="207"/>
    </location>
</feature>
<evidence type="ECO:0000256" key="1">
    <source>
        <dbReference type="SAM" id="Phobius"/>
    </source>
</evidence>
<name>F1TH22_9FIRM</name>
<accession>F1TH22</accession>
<dbReference type="EMBL" id="ACXX02000015">
    <property type="protein sequence ID" value="EGD46262.1"/>
    <property type="molecule type" value="Genomic_DNA"/>
</dbReference>
<protein>
    <submittedName>
        <fullName evidence="2">Uncharacterized protein</fullName>
    </submittedName>
</protein>
<dbReference type="SUPFAM" id="SSF103473">
    <property type="entry name" value="MFS general substrate transporter"/>
    <property type="match status" value="1"/>
</dbReference>
<dbReference type="RefSeq" id="WP_004621612.1">
    <property type="nucleotide sequence ID" value="NZ_ACXX02000015.1"/>
</dbReference>
<proteinExistence type="predicted"/>
<sequence>MDIPSIIRMLKEPPTDSLIIAVFIFVTIWLFKEIRSTHQKRISDELIRCEKNLTIYTKVFRSICKYQNSEIDYNEMSQQLEQLPSMCSKTVYETYLKLEKGRNGEVLAELKVNIENEMNFHKSQQNNELSYWVKSDSVHDNIANFIKKSPLRSFLWPIIYTFIFLLATILMIALFISFERLNTVGQIFYMFYLLGGTLLIIIFMFALEYIMFNKINRKKLFYSIMFVLVAIIAITIKYRPPFGGIVFLAVSAVYEYLLVKLNVIKKS</sequence>
<dbReference type="AlphaFoldDB" id="F1TH22"/>
<comment type="caution">
    <text evidence="2">The sequence shown here is derived from an EMBL/GenBank/DDBJ whole genome shotgun (WGS) entry which is preliminary data.</text>
</comment>
<dbReference type="STRING" id="588581.Cpap_0874"/>
<feature type="transmembrane region" description="Helical" evidence="1">
    <location>
        <begin position="15"/>
        <end position="31"/>
    </location>
</feature>
<gene>
    <name evidence="2" type="ORF">Cpap_0874</name>
</gene>
<dbReference type="OrthoDB" id="9828086at2"/>
<organism evidence="2 3">
    <name type="scientific">Ruminiclostridium papyrosolvens DSM 2782</name>
    <dbReference type="NCBI Taxonomy" id="588581"/>
    <lineage>
        <taxon>Bacteria</taxon>
        <taxon>Bacillati</taxon>
        <taxon>Bacillota</taxon>
        <taxon>Clostridia</taxon>
        <taxon>Eubacteriales</taxon>
        <taxon>Oscillospiraceae</taxon>
        <taxon>Ruminiclostridium</taxon>
    </lineage>
</organism>
<keyword evidence="3" id="KW-1185">Reference proteome</keyword>
<keyword evidence="1" id="KW-1133">Transmembrane helix</keyword>
<reference evidence="2" key="1">
    <citation type="submission" date="2009-07" db="EMBL/GenBank/DDBJ databases">
        <authorList>
            <consortium name="US DOE Joint Genome Institute (JGI-PGF)"/>
            <person name="Lucas S."/>
            <person name="Copeland A."/>
            <person name="Lapidus A."/>
            <person name="Glavina del Rio T."/>
            <person name="Tice H."/>
            <person name="Bruce D."/>
            <person name="Goodwin L."/>
            <person name="Pitluck S."/>
            <person name="Larimer F."/>
            <person name="Land M.L."/>
            <person name="Mouttaki H."/>
            <person name="He Z."/>
            <person name="Zhou J."/>
            <person name="Hemme C.L."/>
        </authorList>
    </citation>
    <scope>NUCLEOTIDE SEQUENCE [LARGE SCALE GENOMIC DNA]</scope>
    <source>
        <strain evidence="2">DSM 2782</strain>
    </source>
</reference>
<feature type="transmembrane region" description="Helical" evidence="1">
    <location>
        <begin position="154"/>
        <end position="176"/>
    </location>
</feature>
<feature type="transmembrane region" description="Helical" evidence="1">
    <location>
        <begin position="242"/>
        <end position="259"/>
    </location>
</feature>